<reference evidence="2" key="1">
    <citation type="journal article" date="2010" name="Genome Biol.">
        <title>Genome sequence of the necrotrophic plant pathogen Pythium ultimum reveals original pathogenicity mechanisms and effector repertoire.</title>
        <authorList>
            <person name="Levesque C.A."/>
            <person name="Brouwer H."/>
            <person name="Cano L."/>
            <person name="Hamilton J.P."/>
            <person name="Holt C."/>
            <person name="Huitema E."/>
            <person name="Raffaele S."/>
            <person name="Robideau G.P."/>
            <person name="Thines M."/>
            <person name="Win J."/>
            <person name="Zerillo M.M."/>
            <person name="Beakes G.W."/>
            <person name="Boore J.L."/>
            <person name="Busam D."/>
            <person name="Dumas B."/>
            <person name="Ferriera S."/>
            <person name="Fuerstenberg S.I."/>
            <person name="Gachon C.M."/>
            <person name="Gaulin E."/>
            <person name="Govers F."/>
            <person name="Grenville-Briggs L."/>
            <person name="Horner N."/>
            <person name="Hostetler J."/>
            <person name="Jiang R.H."/>
            <person name="Johnson J."/>
            <person name="Krajaejun T."/>
            <person name="Lin H."/>
            <person name="Meijer H.J."/>
            <person name="Moore B."/>
            <person name="Morris P."/>
            <person name="Phuntmart V."/>
            <person name="Puiu D."/>
            <person name="Shetty J."/>
            <person name="Stajich J.E."/>
            <person name="Tripathy S."/>
            <person name="Wawra S."/>
            <person name="van West P."/>
            <person name="Whitty B.R."/>
            <person name="Coutinho P.M."/>
            <person name="Henrissat B."/>
            <person name="Martin F."/>
            <person name="Thomas P.D."/>
            <person name="Tyler B.M."/>
            <person name="De Vries R.P."/>
            <person name="Kamoun S."/>
            <person name="Yandell M."/>
            <person name="Tisserat N."/>
            <person name="Buell C.R."/>
        </authorList>
    </citation>
    <scope>NUCLEOTIDE SEQUENCE</scope>
    <source>
        <strain evidence="2">DAOM:BR144</strain>
    </source>
</reference>
<protein>
    <submittedName>
        <fullName evidence="1">Uncharacterized protein</fullName>
    </submittedName>
</protein>
<accession>K3XDM2</accession>
<dbReference type="Proteomes" id="UP000019132">
    <property type="component" value="Unassembled WGS sequence"/>
</dbReference>
<evidence type="ECO:0000313" key="1">
    <source>
        <dbReference type="EnsemblProtists" id="PYU1_T015321"/>
    </source>
</evidence>
<dbReference type="AlphaFoldDB" id="K3XDM2"/>
<reference evidence="1" key="3">
    <citation type="submission" date="2015-02" db="UniProtKB">
        <authorList>
            <consortium name="EnsemblProtists"/>
        </authorList>
    </citation>
    <scope>IDENTIFICATION</scope>
    <source>
        <strain evidence="1">DAOM BR144</strain>
    </source>
</reference>
<dbReference type="HOGENOM" id="CLU_1744179_0_0_1"/>
<dbReference type="VEuPathDB" id="FungiDB:PYU1_G015289"/>
<sequence>MDWRNAYLVNAKRISTPRPTDAAFAEAEQVLLDPSSTPLERKQAALRGVPPIVPFDSCFPMWIPAKFLTATFSDTEIMTSLGTEQQPAEWTNAIPYLRDFKCIRNAGISFLCTDREICIKLGNVKLSICNKEFKVQPYSKYSHWYYVDLQRVPDDVNDEKIYD</sequence>
<evidence type="ECO:0000313" key="2">
    <source>
        <dbReference type="Proteomes" id="UP000019132"/>
    </source>
</evidence>
<dbReference type="EnsemblProtists" id="PYU1_T015321">
    <property type="protein sequence ID" value="PYU1_T015321"/>
    <property type="gene ID" value="PYU1_G015289"/>
</dbReference>
<proteinExistence type="predicted"/>
<organism evidence="1 2">
    <name type="scientific">Globisporangium ultimum (strain ATCC 200006 / CBS 805.95 / DAOM BR144)</name>
    <name type="common">Pythium ultimum</name>
    <dbReference type="NCBI Taxonomy" id="431595"/>
    <lineage>
        <taxon>Eukaryota</taxon>
        <taxon>Sar</taxon>
        <taxon>Stramenopiles</taxon>
        <taxon>Oomycota</taxon>
        <taxon>Peronosporomycetes</taxon>
        <taxon>Pythiales</taxon>
        <taxon>Pythiaceae</taxon>
        <taxon>Globisporangium</taxon>
    </lineage>
</organism>
<keyword evidence="2" id="KW-1185">Reference proteome</keyword>
<dbReference type="EMBL" id="ADOS01000046">
    <property type="status" value="NOT_ANNOTATED_CDS"/>
    <property type="molecule type" value="Genomic_DNA"/>
</dbReference>
<dbReference type="InParanoid" id="K3XDM2"/>
<reference evidence="2" key="2">
    <citation type="submission" date="2010-04" db="EMBL/GenBank/DDBJ databases">
        <authorList>
            <person name="Buell R."/>
            <person name="Hamilton J."/>
            <person name="Hostetler J."/>
        </authorList>
    </citation>
    <scope>NUCLEOTIDE SEQUENCE [LARGE SCALE GENOMIC DNA]</scope>
    <source>
        <strain evidence="2">DAOM:BR144</strain>
    </source>
</reference>
<name>K3XDM2_GLOUD</name>